<reference evidence="1 2" key="1">
    <citation type="submission" date="2023-09" db="EMBL/GenBank/DDBJ databases">
        <authorList>
            <person name="Wang M."/>
        </authorList>
    </citation>
    <scope>NUCLEOTIDE SEQUENCE [LARGE SCALE GENOMIC DNA]</scope>
    <source>
        <strain evidence="1">GT-2023</strain>
        <tissue evidence="1">Liver</tissue>
    </source>
</reference>
<dbReference type="Proteomes" id="UP001558613">
    <property type="component" value="Unassembled WGS sequence"/>
</dbReference>
<proteinExistence type="predicted"/>
<keyword evidence="2" id="KW-1185">Reference proteome</keyword>
<dbReference type="EMBL" id="JAYMGO010000006">
    <property type="protein sequence ID" value="KAL1272367.1"/>
    <property type="molecule type" value="Genomic_DNA"/>
</dbReference>
<organism evidence="1 2">
    <name type="scientific">Cirrhinus molitorella</name>
    <name type="common">mud carp</name>
    <dbReference type="NCBI Taxonomy" id="172907"/>
    <lineage>
        <taxon>Eukaryota</taxon>
        <taxon>Metazoa</taxon>
        <taxon>Chordata</taxon>
        <taxon>Craniata</taxon>
        <taxon>Vertebrata</taxon>
        <taxon>Euteleostomi</taxon>
        <taxon>Actinopterygii</taxon>
        <taxon>Neopterygii</taxon>
        <taxon>Teleostei</taxon>
        <taxon>Ostariophysi</taxon>
        <taxon>Cypriniformes</taxon>
        <taxon>Cyprinidae</taxon>
        <taxon>Labeoninae</taxon>
        <taxon>Labeonini</taxon>
        <taxon>Cirrhinus</taxon>
    </lineage>
</organism>
<accession>A0ABR3N6E4</accession>
<gene>
    <name evidence="1" type="ORF">QQF64_028229</name>
</gene>
<evidence type="ECO:0000313" key="1">
    <source>
        <dbReference type="EMBL" id="KAL1272367.1"/>
    </source>
</evidence>
<comment type="caution">
    <text evidence="1">The sequence shown here is derived from an EMBL/GenBank/DDBJ whole genome shotgun (WGS) entry which is preliminary data.</text>
</comment>
<sequence>MTNGSTMNGSGEVKMKLWIRLIDYSAQIIAMSPSLQNHSDPALCRSGDPGVGTKAQCLSVKSGGSAWYLVRDLFKIPLFPRGKDGVMRSLARSLFLSPSLNMVQ</sequence>
<evidence type="ECO:0000313" key="2">
    <source>
        <dbReference type="Proteomes" id="UP001558613"/>
    </source>
</evidence>
<name>A0ABR3N6E4_9TELE</name>
<protein>
    <submittedName>
        <fullName evidence="1">Uncharacterized protein</fullName>
    </submittedName>
</protein>